<sequence>MINPARFSVISLAVLLACCGGGGGSAGNQTGGTVVTQPPLQLRGVPIGGATLVPASIGNGAMANTVEPAVMKKLMDGTIPMGSNMTGTPTCAVTAYTLRYHTVDSVAADTDASTAILVPSGTDAACQGSRPVMLYAHGTSPRKSTDMSNLSATEVRLVAAMFAAQGYIVVAPNYAGYAGSSLAYHPYLDADQQSNDMIDALRAARSVFGSISASASSKLVVSGYSQGGFVALATQRAMQTKYASEFSVAAAAPMSGPYALLQFGDAIYGGAPTVGSSGFLPMLINAGQRAGAGIYASLDDIYEAKYAPGIDTLLPGTQGLGDLVAAGKLPNDVLFAQDSLPQASGYASYFGFDHLMKTSYRNGYLADLKANPCNANSVSPLSCAPAQPLRKWLLRNDLRTYTPTVPLLLCGGNEDPVVPFANTDSVNDYFRAHGVASGLLTVLDVDDSALLGPYRTTRAEFAAAKQVLRLSTMTSTGSAAAANKAVSDAYHAGLVAPFCMREVRNFFDSASAR</sequence>
<feature type="signal peptide" evidence="1">
    <location>
        <begin position="1"/>
        <end position="26"/>
    </location>
</feature>
<gene>
    <name evidence="3" type="ORF">GEV02_27190</name>
</gene>
<comment type="caution">
    <text evidence="3">The sequence shown here is derived from an EMBL/GenBank/DDBJ whole genome shotgun (WGS) entry which is preliminary data.</text>
</comment>
<evidence type="ECO:0000256" key="1">
    <source>
        <dbReference type="SAM" id="SignalP"/>
    </source>
</evidence>
<proteinExistence type="predicted"/>
<reference evidence="3 4" key="1">
    <citation type="submission" date="2019-10" db="EMBL/GenBank/DDBJ databases">
        <title>Two novel species isolated from a subtropical stream in China.</title>
        <authorList>
            <person name="Lu H."/>
        </authorList>
    </citation>
    <scope>NUCLEOTIDE SEQUENCE [LARGE SCALE GENOMIC DNA]</scope>
    <source>
        <strain evidence="3 4">FT29W</strain>
    </source>
</reference>
<dbReference type="InterPro" id="IPR029058">
    <property type="entry name" value="AB_hydrolase_fold"/>
</dbReference>
<keyword evidence="4" id="KW-1185">Reference proteome</keyword>
<protein>
    <submittedName>
        <fullName evidence="3">Prolyl oligopeptidase family serine peptidase</fullName>
    </submittedName>
</protein>
<dbReference type="GO" id="GO:0004806">
    <property type="term" value="F:triacylglycerol lipase activity"/>
    <property type="evidence" value="ECO:0007669"/>
    <property type="project" value="InterPro"/>
</dbReference>
<accession>A0A6A7NA80</accession>
<organism evidence="3 4">
    <name type="scientific">Rugamonas aquatica</name>
    <dbReference type="NCBI Taxonomy" id="2743357"/>
    <lineage>
        <taxon>Bacteria</taxon>
        <taxon>Pseudomonadati</taxon>
        <taxon>Pseudomonadota</taxon>
        <taxon>Betaproteobacteria</taxon>
        <taxon>Burkholderiales</taxon>
        <taxon>Oxalobacteraceae</taxon>
        <taxon>Telluria group</taxon>
        <taxon>Rugamonas</taxon>
    </lineage>
</organism>
<dbReference type="Gene3D" id="3.40.50.1820">
    <property type="entry name" value="alpha/beta hydrolase"/>
    <property type="match status" value="2"/>
</dbReference>
<dbReference type="InterPro" id="IPR005152">
    <property type="entry name" value="Lipase_secreted"/>
</dbReference>
<dbReference type="Pfam" id="PF00326">
    <property type="entry name" value="Peptidase_S9"/>
    <property type="match status" value="1"/>
</dbReference>
<dbReference type="GO" id="GO:0008236">
    <property type="term" value="F:serine-type peptidase activity"/>
    <property type="evidence" value="ECO:0007669"/>
    <property type="project" value="InterPro"/>
</dbReference>
<evidence type="ECO:0000259" key="2">
    <source>
        <dbReference type="Pfam" id="PF00326"/>
    </source>
</evidence>
<dbReference type="Proteomes" id="UP000440498">
    <property type="component" value="Unassembled WGS sequence"/>
</dbReference>
<dbReference type="GO" id="GO:0016042">
    <property type="term" value="P:lipid catabolic process"/>
    <property type="evidence" value="ECO:0007669"/>
    <property type="project" value="InterPro"/>
</dbReference>
<dbReference type="EMBL" id="WHUG01000016">
    <property type="protein sequence ID" value="MQA41838.1"/>
    <property type="molecule type" value="Genomic_DNA"/>
</dbReference>
<dbReference type="PANTHER" id="PTHR34853">
    <property type="match status" value="1"/>
</dbReference>
<evidence type="ECO:0000313" key="4">
    <source>
        <dbReference type="Proteomes" id="UP000440498"/>
    </source>
</evidence>
<dbReference type="InterPro" id="IPR001375">
    <property type="entry name" value="Peptidase_S9_cat"/>
</dbReference>
<keyword evidence="1" id="KW-0732">Signal</keyword>
<evidence type="ECO:0000313" key="3">
    <source>
        <dbReference type="EMBL" id="MQA41838.1"/>
    </source>
</evidence>
<dbReference type="RefSeq" id="WP_152841030.1">
    <property type="nucleotide sequence ID" value="NZ_WHUG01000016.1"/>
</dbReference>
<dbReference type="PROSITE" id="PS51257">
    <property type="entry name" value="PROKAR_LIPOPROTEIN"/>
    <property type="match status" value="1"/>
</dbReference>
<dbReference type="AlphaFoldDB" id="A0A6A7NA80"/>
<feature type="chain" id="PRO_5025622388" evidence="1">
    <location>
        <begin position="27"/>
        <end position="513"/>
    </location>
</feature>
<name>A0A6A7NA80_9BURK</name>
<dbReference type="GO" id="GO:0006508">
    <property type="term" value="P:proteolysis"/>
    <property type="evidence" value="ECO:0007669"/>
    <property type="project" value="InterPro"/>
</dbReference>
<feature type="domain" description="Peptidase S9 prolyl oligopeptidase catalytic" evidence="2">
    <location>
        <begin position="156"/>
        <end position="243"/>
    </location>
</feature>
<dbReference type="PANTHER" id="PTHR34853:SF1">
    <property type="entry name" value="LIPASE 5"/>
    <property type="match status" value="1"/>
</dbReference>
<dbReference type="SUPFAM" id="SSF53474">
    <property type="entry name" value="alpha/beta-Hydrolases"/>
    <property type="match status" value="1"/>
</dbReference>